<dbReference type="Proteomes" id="UP001152888">
    <property type="component" value="Unassembled WGS sequence"/>
</dbReference>
<evidence type="ECO:0000313" key="8">
    <source>
        <dbReference type="EMBL" id="CAH1978552.1"/>
    </source>
</evidence>
<comment type="caution">
    <text evidence="8">The sequence shown here is derived from an EMBL/GenBank/DDBJ whole genome shotgun (WGS) entry which is preliminary data.</text>
</comment>
<dbReference type="PANTHER" id="PTHR28631:SF1">
    <property type="entry name" value="ACTIN MATURATION PROTEASE"/>
    <property type="match status" value="1"/>
</dbReference>
<dbReference type="Pfam" id="PF21646">
    <property type="entry name" value="ACTMAP-like_C"/>
    <property type="match status" value="1"/>
</dbReference>
<gene>
    <name evidence="8" type="ORF">ACAOBT_LOCUS13185</name>
</gene>
<dbReference type="GO" id="GO:0006508">
    <property type="term" value="P:proteolysis"/>
    <property type="evidence" value="ECO:0007669"/>
    <property type="project" value="UniProtKB-KW"/>
</dbReference>
<evidence type="ECO:0000256" key="5">
    <source>
        <dbReference type="ARBA" id="ARBA00034848"/>
    </source>
</evidence>
<name>A0A9P0KN71_ACAOB</name>
<sequence>MDFSWAEPYPEIHKICNLFQLSEVSNPVKFSYKSLKVLQQIGPQCGLVALAMCLGRSDRETVDELYKTAKDKGYTYNGEMFSVQDMFQLASYFSPKNTYVKIYEGDMNCKEVQDFLLKGGMVLVPYDTNKDNSPGLLNGHKAHWAVICGAIKTTDDFYVIARHGKAKNVNIWKLSHIAKSNKQLLDFAPDQVHQEIEYKLPEGGISGPDGLNQKCLLINLEKQMTSRPQREEK</sequence>
<dbReference type="GO" id="GO:0004177">
    <property type="term" value="F:aminopeptidase activity"/>
    <property type="evidence" value="ECO:0007669"/>
    <property type="project" value="UniProtKB-KW"/>
</dbReference>
<reference evidence="8" key="1">
    <citation type="submission" date="2022-03" db="EMBL/GenBank/DDBJ databases">
        <authorList>
            <person name="Sayadi A."/>
        </authorList>
    </citation>
    <scope>NUCLEOTIDE SEQUENCE</scope>
</reference>
<dbReference type="EMBL" id="CAKOFQ010006873">
    <property type="protein sequence ID" value="CAH1978552.1"/>
    <property type="molecule type" value="Genomic_DNA"/>
</dbReference>
<dbReference type="PANTHER" id="PTHR28631">
    <property type="entry name" value="UPF0692 PROTEIN C19ORF54"/>
    <property type="match status" value="1"/>
</dbReference>
<evidence type="ECO:0000256" key="3">
    <source>
        <dbReference type="ARBA" id="ARBA00022801"/>
    </source>
</evidence>
<dbReference type="AlphaFoldDB" id="A0A9P0KN71"/>
<keyword evidence="3" id="KW-0378">Hydrolase</keyword>
<comment type="catalytic activity">
    <reaction evidence="7">
        <text>N-terminal N(alpha)-acetyl-L-cysteinyl-L-aspartyl-[protein] + H2O = N-terminal L-aspartyl-[protein] + N-acetyl-L-cysteine</text>
        <dbReference type="Rhea" id="RHEA:74579"/>
        <dbReference type="Rhea" id="RHEA-COMP:12669"/>
        <dbReference type="Rhea" id="RHEA-COMP:18395"/>
        <dbReference type="ChEBI" id="CHEBI:15377"/>
        <dbReference type="ChEBI" id="CHEBI:64720"/>
        <dbReference type="ChEBI" id="CHEBI:78236"/>
        <dbReference type="ChEBI" id="CHEBI:193599"/>
    </reaction>
    <physiologicalReaction direction="left-to-right" evidence="7">
        <dbReference type="Rhea" id="RHEA:74580"/>
    </physiologicalReaction>
</comment>
<evidence type="ECO:0000256" key="2">
    <source>
        <dbReference type="ARBA" id="ARBA00022670"/>
    </source>
</evidence>
<proteinExistence type="inferred from homology"/>
<dbReference type="OrthoDB" id="198816at2759"/>
<organism evidence="8 9">
    <name type="scientific">Acanthoscelides obtectus</name>
    <name type="common">Bean weevil</name>
    <name type="synonym">Bruchus obtectus</name>
    <dbReference type="NCBI Taxonomy" id="200917"/>
    <lineage>
        <taxon>Eukaryota</taxon>
        <taxon>Metazoa</taxon>
        <taxon>Ecdysozoa</taxon>
        <taxon>Arthropoda</taxon>
        <taxon>Hexapoda</taxon>
        <taxon>Insecta</taxon>
        <taxon>Pterygota</taxon>
        <taxon>Neoptera</taxon>
        <taxon>Endopterygota</taxon>
        <taxon>Coleoptera</taxon>
        <taxon>Polyphaga</taxon>
        <taxon>Cucujiformia</taxon>
        <taxon>Chrysomeloidea</taxon>
        <taxon>Chrysomelidae</taxon>
        <taxon>Bruchinae</taxon>
        <taxon>Bruchini</taxon>
        <taxon>Acanthoscelides</taxon>
    </lineage>
</organism>
<accession>A0A9P0KN71</accession>
<keyword evidence="9" id="KW-1185">Reference proteome</keyword>
<protein>
    <recommendedName>
        <fullName evidence="5">Actin maturation protease</fullName>
    </recommendedName>
    <alternativeName>
        <fullName evidence="6">Actin aminopeptidase ACTMAP</fullName>
    </alternativeName>
</protein>
<keyword evidence="2" id="KW-0645">Protease</keyword>
<evidence type="ECO:0000256" key="4">
    <source>
        <dbReference type="ARBA" id="ARBA00034725"/>
    </source>
</evidence>
<evidence type="ECO:0000313" key="9">
    <source>
        <dbReference type="Proteomes" id="UP001152888"/>
    </source>
</evidence>
<dbReference type="InterPro" id="IPR040043">
    <property type="entry name" value="ACTMAP"/>
</dbReference>
<evidence type="ECO:0000256" key="7">
    <source>
        <dbReference type="ARBA" id="ARBA00049041"/>
    </source>
</evidence>
<evidence type="ECO:0000256" key="6">
    <source>
        <dbReference type="ARBA" id="ARBA00034908"/>
    </source>
</evidence>
<keyword evidence="1" id="KW-0031">Aminopeptidase</keyword>
<evidence type="ECO:0000256" key="1">
    <source>
        <dbReference type="ARBA" id="ARBA00022438"/>
    </source>
</evidence>
<comment type="similarity">
    <text evidence="4">Belongs to the ACTMAP family.</text>
</comment>